<dbReference type="Gene3D" id="1.20.1560.10">
    <property type="entry name" value="ABC transporter type 1, transmembrane domain"/>
    <property type="match status" value="1"/>
</dbReference>
<feature type="transmembrane region" description="Helical" evidence="5">
    <location>
        <begin position="254"/>
        <end position="278"/>
    </location>
</feature>
<evidence type="ECO:0000256" key="1">
    <source>
        <dbReference type="ARBA" id="ARBA00004651"/>
    </source>
</evidence>
<dbReference type="OrthoDB" id="311344at2"/>
<protein>
    <submittedName>
        <fullName evidence="7">ABC transporter</fullName>
    </submittedName>
</protein>
<feature type="domain" description="ABC transmembrane type-1" evidence="6">
    <location>
        <begin position="31"/>
        <end position="306"/>
    </location>
</feature>
<evidence type="ECO:0000313" key="7">
    <source>
        <dbReference type="EMBL" id="AKD56056.1"/>
    </source>
</evidence>
<dbReference type="PATRIC" id="fig|1379870.5.peg.3322"/>
<dbReference type="HOGENOM" id="CLU_789287_0_0_10"/>
<dbReference type="PANTHER" id="PTHR43394:SF4">
    <property type="entry name" value="TOXIN SECRETION ABC TRANSPORTER ATP-BINDING PROTEIN"/>
    <property type="match status" value="1"/>
</dbReference>
<feature type="transmembrane region" description="Helical" evidence="5">
    <location>
        <begin position="60"/>
        <end position="85"/>
    </location>
</feature>
<dbReference type="PANTHER" id="PTHR43394">
    <property type="entry name" value="ATP-DEPENDENT PERMEASE MDL1, MITOCHONDRIAL"/>
    <property type="match status" value="1"/>
</dbReference>
<dbReference type="SUPFAM" id="SSF90123">
    <property type="entry name" value="ABC transporter transmembrane region"/>
    <property type="match status" value="1"/>
</dbReference>
<evidence type="ECO:0000313" key="8">
    <source>
        <dbReference type="Proteomes" id="UP000033054"/>
    </source>
</evidence>
<dbReference type="EMBL" id="CP010429">
    <property type="protein sequence ID" value="AKD56056.1"/>
    <property type="molecule type" value="Genomic_DNA"/>
</dbReference>
<name>A0A0E3V874_9BACT</name>
<gene>
    <name evidence="7" type="ORF">SD10_15285</name>
</gene>
<evidence type="ECO:0000256" key="3">
    <source>
        <dbReference type="ARBA" id="ARBA00022989"/>
    </source>
</evidence>
<evidence type="ECO:0000256" key="4">
    <source>
        <dbReference type="ARBA" id="ARBA00023136"/>
    </source>
</evidence>
<evidence type="ECO:0000256" key="2">
    <source>
        <dbReference type="ARBA" id="ARBA00022692"/>
    </source>
</evidence>
<dbReference type="AlphaFoldDB" id="A0A0E3V874"/>
<keyword evidence="3 5" id="KW-1133">Transmembrane helix</keyword>
<proteinExistence type="predicted"/>
<keyword evidence="8" id="KW-1185">Reference proteome</keyword>
<comment type="subcellular location">
    <subcellularLocation>
        <location evidence="1">Cell membrane</location>
        <topology evidence="1">Multi-pass membrane protein</topology>
    </subcellularLocation>
</comment>
<dbReference type="Pfam" id="PF00664">
    <property type="entry name" value="ABC_membrane"/>
    <property type="match status" value="1"/>
</dbReference>
<dbReference type="GO" id="GO:0015421">
    <property type="term" value="F:ABC-type oligopeptide transporter activity"/>
    <property type="evidence" value="ECO:0007669"/>
    <property type="project" value="TreeGrafter"/>
</dbReference>
<dbReference type="KEGG" id="srd:SD10_15285"/>
<organism evidence="7 8">
    <name type="scientific">Spirosoma radiotolerans</name>
    <dbReference type="NCBI Taxonomy" id="1379870"/>
    <lineage>
        <taxon>Bacteria</taxon>
        <taxon>Pseudomonadati</taxon>
        <taxon>Bacteroidota</taxon>
        <taxon>Cytophagia</taxon>
        <taxon>Cytophagales</taxon>
        <taxon>Cytophagaceae</taxon>
        <taxon>Spirosoma</taxon>
    </lineage>
</organism>
<sequence>MAGKHSVESLPTPTQRLIRLFTTEKKDIGYIFLYALITGAISLSLPLGTQAVFTLVSSGIVFSSVYVMIGLVIIGIVVAGLLMVAQTTLVEILQQRVFTKAAFEFAYRLPRIDSEALSAYYPPELMNRFFDVLTIQKGMPKLLVDITTAVVQIVFGLLLLSAYHPIFIGFSLFVALSVGLVIRILSPSAIKTSLAESKYKYKVEAWLEEMASGLPDQPSERPPIDQTEAMARMDELVAKYLSNRQAHFRVIKRFLYSGVAFKAIVVGGLLILGTSLVVSRQMSLGQFVASEVMIVLITGAVDKLLSGVDTVFDMLTAVEKIATVTDLPLTIPNVEPELS</sequence>
<dbReference type="GO" id="GO:0005886">
    <property type="term" value="C:plasma membrane"/>
    <property type="evidence" value="ECO:0007669"/>
    <property type="project" value="UniProtKB-SubCell"/>
</dbReference>
<keyword evidence="4 5" id="KW-0472">Membrane</keyword>
<evidence type="ECO:0000256" key="5">
    <source>
        <dbReference type="SAM" id="Phobius"/>
    </source>
</evidence>
<keyword evidence="2 5" id="KW-0812">Transmembrane</keyword>
<feature type="transmembrane region" description="Helical" evidence="5">
    <location>
        <begin position="142"/>
        <end position="160"/>
    </location>
</feature>
<reference evidence="7 8" key="1">
    <citation type="journal article" date="2014" name="Curr. Microbiol.">
        <title>Spirosoma radiotolerans sp. nov., a gamma-radiation-resistant bacterium isolated from gamma ray-irradiated soil.</title>
        <authorList>
            <person name="Lee J.J."/>
            <person name="Srinivasan S."/>
            <person name="Lim S."/>
            <person name="Joe M."/>
            <person name="Im S."/>
            <person name="Bae S.I."/>
            <person name="Park K.R."/>
            <person name="Han J.H."/>
            <person name="Park S.H."/>
            <person name="Joo B.M."/>
            <person name="Park S.J."/>
            <person name="Kim M.K."/>
        </authorList>
    </citation>
    <scope>NUCLEOTIDE SEQUENCE [LARGE SCALE GENOMIC DNA]</scope>
    <source>
        <strain evidence="7 8">DG5A</strain>
    </source>
</reference>
<feature type="transmembrane region" description="Helical" evidence="5">
    <location>
        <begin position="166"/>
        <end position="185"/>
    </location>
</feature>
<dbReference type="RefSeq" id="WP_046574802.1">
    <property type="nucleotide sequence ID" value="NZ_CP010429.1"/>
</dbReference>
<accession>A0A0E3V874</accession>
<dbReference type="GO" id="GO:0005524">
    <property type="term" value="F:ATP binding"/>
    <property type="evidence" value="ECO:0007669"/>
    <property type="project" value="InterPro"/>
</dbReference>
<dbReference type="Proteomes" id="UP000033054">
    <property type="component" value="Chromosome"/>
</dbReference>
<dbReference type="InterPro" id="IPR011527">
    <property type="entry name" value="ABC1_TM_dom"/>
</dbReference>
<dbReference type="InterPro" id="IPR036640">
    <property type="entry name" value="ABC1_TM_sf"/>
</dbReference>
<dbReference type="PROSITE" id="PS50929">
    <property type="entry name" value="ABC_TM1F"/>
    <property type="match status" value="1"/>
</dbReference>
<evidence type="ECO:0000259" key="6">
    <source>
        <dbReference type="PROSITE" id="PS50929"/>
    </source>
</evidence>
<dbReference type="STRING" id="1379870.SD10_15285"/>
<dbReference type="InterPro" id="IPR039421">
    <property type="entry name" value="Type_1_exporter"/>
</dbReference>
<feature type="transmembrane region" description="Helical" evidence="5">
    <location>
        <begin position="28"/>
        <end position="48"/>
    </location>
</feature>